<feature type="region of interest" description="Disordered" evidence="1">
    <location>
        <begin position="87"/>
        <end position="110"/>
    </location>
</feature>
<protein>
    <submittedName>
        <fullName evidence="2">Uncharacterized protein</fullName>
    </submittedName>
</protein>
<reference evidence="2 3" key="1">
    <citation type="journal article" date="2011" name="Science">
        <title>The ecoresponsive genome of Daphnia pulex.</title>
        <authorList>
            <person name="Colbourne J.K."/>
            <person name="Pfrender M.E."/>
            <person name="Gilbert D."/>
            <person name="Thomas W.K."/>
            <person name="Tucker A."/>
            <person name="Oakley T.H."/>
            <person name="Tokishita S."/>
            <person name="Aerts A."/>
            <person name="Arnold G.J."/>
            <person name="Basu M.K."/>
            <person name="Bauer D.J."/>
            <person name="Caceres C.E."/>
            <person name="Carmel L."/>
            <person name="Casola C."/>
            <person name="Choi J.H."/>
            <person name="Detter J.C."/>
            <person name="Dong Q."/>
            <person name="Dusheyko S."/>
            <person name="Eads B.D."/>
            <person name="Frohlich T."/>
            <person name="Geiler-Samerotte K.A."/>
            <person name="Gerlach D."/>
            <person name="Hatcher P."/>
            <person name="Jogdeo S."/>
            <person name="Krijgsveld J."/>
            <person name="Kriventseva E.V."/>
            <person name="Kultz D."/>
            <person name="Laforsch C."/>
            <person name="Lindquist E."/>
            <person name="Lopez J."/>
            <person name="Manak J.R."/>
            <person name="Muller J."/>
            <person name="Pangilinan J."/>
            <person name="Patwardhan R.P."/>
            <person name="Pitluck S."/>
            <person name="Pritham E.J."/>
            <person name="Rechtsteiner A."/>
            <person name="Rho M."/>
            <person name="Rogozin I.B."/>
            <person name="Sakarya O."/>
            <person name="Salamov A."/>
            <person name="Schaack S."/>
            <person name="Shapiro H."/>
            <person name="Shiga Y."/>
            <person name="Skalitzky C."/>
            <person name="Smith Z."/>
            <person name="Souvorov A."/>
            <person name="Sung W."/>
            <person name="Tang Z."/>
            <person name="Tsuchiya D."/>
            <person name="Tu H."/>
            <person name="Vos H."/>
            <person name="Wang M."/>
            <person name="Wolf Y.I."/>
            <person name="Yamagata H."/>
            <person name="Yamada T."/>
            <person name="Ye Y."/>
            <person name="Shaw J.R."/>
            <person name="Andrews J."/>
            <person name="Crease T.J."/>
            <person name="Tang H."/>
            <person name="Lucas S.M."/>
            <person name="Robertson H.M."/>
            <person name="Bork P."/>
            <person name="Koonin E.V."/>
            <person name="Zdobnov E.M."/>
            <person name="Grigoriev I.V."/>
            <person name="Lynch M."/>
            <person name="Boore J.L."/>
        </authorList>
    </citation>
    <scope>NUCLEOTIDE SEQUENCE [LARGE SCALE GENOMIC DNA]</scope>
</reference>
<feature type="region of interest" description="Disordered" evidence="1">
    <location>
        <begin position="1"/>
        <end position="30"/>
    </location>
</feature>
<feature type="compositionally biased region" description="Low complexity" evidence="1">
    <location>
        <begin position="88"/>
        <end position="98"/>
    </location>
</feature>
<keyword evidence="3" id="KW-1185">Reference proteome</keyword>
<dbReference type="Proteomes" id="UP000000305">
    <property type="component" value="Unassembled WGS sequence"/>
</dbReference>
<dbReference type="InParanoid" id="E9HDN6"/>
<accession>E9HDN6</accession>
<evidence type="ECO:0000256" key="1">
    <source>
        <dbReference type="SAM" id="MobiDB-lite"/>
    </source>
</evidence>
<dbReference type="AlphaFoldDB" id="E9HDN6"/>
<dbReference type="HOGENOM" id="CLU_2173499_0_0_1"/>
<dbReference type="KEGG" id="dpx:DAPPUDRAFT_328429"/>
<evidence type="ECO:0000313" key="3">
    <source>
        <dbReference type="Proteomes" id="UP000000305"/>
    </source>
</evidence>
<name>E9HDN6_DAPPU</name>
<gene>
    <name evidence="2" type="ORF">DAPPUDRAFT_328429</name>
</gene>
<organism evidence="2 3">
    <name type="scientific">Daphnia pulex</name>
    <name type="common">Water flea</name>
    <dbReference type="NCBI Taxonomy" id="6669"/>
    <lineage>
        <taxon>Eukaryota</taxon>
        <taxon>Metazoa</taxon>
        <taxon>Ecdysozoa</taxon>
        <taxon>Arthropoda</taxon>
        <taxon>Crustacea</taxon>
        <taxon>Branchiopoda</taxon>
        <taxon>Diplostraca</taxon>
        <taxon>Cladocera</taxon>
        <taxon>Anomopoda</taxon>
        <taxon>Daphniidae</taxon>
        <taxon>Daphnia</taxon>
    </lineage>
</organism>
<evidence type="ECO:0000313" key="2">
    <source>
        <dbReference type="EMBL" id="EFX70182.1"/>
    </source>
</evidence>
<dbReference type="EMBL" id="GL732624">
    <property type="protein sequence ID" value="EFX70182.1"/>
    <property type="molecule type" value="Genomic_DNA"/>
</dbReference>
<proteinExistence type="predicted"/>
<sequence>MGENSVTESRSPSPNKRGSDNDVASQRRNIERQQILQRLIASQVPNNTSDAGGINANVAAQFQLQLDLKAEKKVTFARMMEMVKADITSSETETSAGEEQSKCIELVDTE</sequence>